<gene>
    <name evidence="2" type="ORF">BU16DRAFT_545531</name>
</gene>
<keyword evidence="1" id="KW-0732">Signal</keyword>
<keyword evidence="3" id="KW-1185">Reference proteome</keyword>
<evidence type="ECO:0000256" key="1">
    <source>
        <dbReference type="SAM" id="SignalP"/>
    </source>
</evidence>
<evidence type="ECO:0000313" key="3">
    <source>
        <dbReference type="Proteomes" id="UP000799750"/>
    </source>
</evidence>
<dbReference type="Proteomes" id="UP000799750">
    <property type="component" value="Unassembled WGS sequence"/>
</dbReference>
<reference evidence="2" key="1">
    <citation type="journal article" date="2020" name="Stud. Mycol.">
        <title>101 Dothideomycetes genomes: a test case for predicting lifestyles and emergence of pathogens.</title>
        <authorList>
            <person name="Haridas S."/>
            <person name="Albert R."/>
            <person name="Binder M."/>
            <person name="Bloem J."/>
            <person name="Labutti K."/>
            <person name="Salamov A."/>
            <person name="Andreopoulos B."/>
            <person name="Baker S."/>
            <person name="Barry K."/>
            <person name="Bills G."/>
            <person name="Bluhm B."/>
            <person name="Cannon C."/>
            <person name="Castanera R."/>
            <person name="Culley D."/>
            <person name="Daum C."/>
            <person name="Ezra D."/>
            <person name="Gonzalez J."/>
            <person name="Henrissat B."/>
            <person name="Kuo A."/>
            <person name="Liang C."/>
            <person name="Lipzen A."/>
            <person name="Lutzoni F."/>
            <person name="Magnuson J."/>
            <person name="Mondo S."/>
            <person name="Nolan M."/>
            <person name="Ohm R."/>
            <person name="Pangilinan J."/>
            <person name="Park H.-J."/>
            <person name="Ramirez L."/>
            <person name="Alfaro M."/>
            <person name="Sun H."/>
            <person name="Tritt A."/>
            <person name="Yoshinaga Y."/>
            <person name="Zwiers L.-H."/>
            <person name="Turgeon B."/>
            <person name="Goodwin S."/>
            <person name="Spatafora J."/>
            <person name="Crous P."/>
            <person name="Grigoriev I."/>
        </authorList>
    </citation>
    <scope>NUCLEOTIDE SEQUENCE</scope>
    <source>
        <strain evidence="2">CBS 269.34</strain>
    </source>
</reference>
<name>A0A6A6Q8C8_9PEZI</name>
<feature type="signal peptide" evidence="1">
    <location>
        <begin position="1"/>
        <end position="24"/>
    </location>
</feature>
<dbReference type="EMBL" id="MU004203">
    <property type="protein sequence ID" value="KAF2488542.1"/>
    <property type="molecule type" value="Genomic_DNA"/>
</dbReference>
<accession>A0A6A6Q8C8</accession>
<organism evidence="2 3">
    <name type="scientific">Lophium mytilinum</name>
    <dbReference type="NCBI Taxonomy" id="390894"/>
    <lineage>
        <taxon>Eukaryota</taxon>
        <taxon>Fungi</taxon>
        <taxon>Dikarya</taxon>
        <taxon>Ascomycota</taxon>
        <taxon>Pezizomycotina</taxon>
        <taxon>Dothideomycetes</taxon>
        <taxon>Pleosporomycetidae</taxon>
        <taxon>Mytilinidiales</taxon>
        <taxon>Mytilinidiaceae</taxon>
        <taxon>Lophium</taxon>
    </lineage>
</organism>
<dbReference type="AlphaFoldDB" id="A0A6A6Q8C8"/>
<feature type="chain" id="PRO_5025674947" evidence="1">
    <location>
        <begin position="25"/>
        <end position="266"/>
    </location>
</feature>
<evidence type="ECO:0000313" key="2">
    <source>
        <dbReference type="EMBL" id="KAF2488542.1"/>
    </source>
</evidence>
<sequence length="266" mass="28824">MRLARVSLHMNALALLSTESPLVADTAGKLRKIYFGAFAIPNTKLSKASDGIDKESPSAIFIKAERGMILSLARLQYLDFSVPMSRYPRTATHVVARHRNVLPAVSSLQEVGLSNSDRVRKTPVQLLVSWLGRCQMVRISVRSLSRTAMESIARPRNVIPAVSSLQEVGMSNSDRVRKTPSGTTVGFLAGSLARVSVCRLSRTAMQSIARSRIAISAMFVIQEAVLSTSEQLRMAPVSPALLSSQLPRILAAACCSCSRTAMQLIA</sequence>
<protein>
    <submittedName>
        <fullName evidence="2">Uncharacterized protein</fullName>
    </submittedName>
</protein>
<proteinExistence type="predicted"/>